<feature type="domain" description="Rhodanese" evidence="1">
    <location>
        <begin position="17"/>
        <end position="110"/>
    </location>
</feature>
<evidence type="ECO:0000313" key="3">
    <source>
        <dbReference type="Proteomes" id="UP000077177"/>
    </source>
</evidence>
<dbReference type="SUPFAM" id="SSF52821">
    <property type="entry name" value="Rhodanese/Cell cycle control phosphatase"/>
    <property type="match status" value="1"/>
</dbReference>
<evidence type="ECO:0000313" key="2">
    <source>
        <dbReference type="EMBL" id="ANE53675.1"/>
    </source>
</evidence>
<evidence type="ECO:0000259" key="1">
    <source>
        <dbReference type="PROSITE" id="PS50206"/>
    </source>
</evidence>
<dbReference type="Pfam" id="PF00581">
    <property type="entry name" value="Rhodanese"/>
    <property type="match status" value="1"/>
</dbReference>
<accession>A0A172U2X9</accession>
<dbReference type="EMBL" id="CP011390">
    <property type="protein sequence ID" value="ANE53675.1"/>
    <property type="molecule type" value="Genomic_DNA"/>
</dbReference>
<dbReference type="InterPro" id="IPR001763">
    <property type="entry name" value="Rhodanese-like_dom"/>
</dbReference>
<dbReference type="PANTHER" id="PTHR43031:SF1">
    <property type="entry name" value="PYRIDINE NUCLEOTIDE-DISULPHIDE OXIDOREDUCTASE"/>
    <property type="match status" value="1"/>
</dbReference>
<dbReference type="Gene3D" id="3.40.250.10">
    <property type="entry name" value="Rhodanese-like domain"/>
    <property type="match status" value="1"/>
</dbReference>
<name>A0A172U2X9_9BACT</name>
<reference evidence="2 3" key="2">
    <citation type="journal article" date="2016" name="Int. J. Syst. Evol. Microbiol.">
        <title>Flavisolibacter tropicus sp. nov., isolated from tropical soil.</title>
        <authorList>
            <person name="Lee J.J."/>
            <person name="Kang M.S."/>
            <person name="Kim G.S."/>
            <person name="Lee C.S."/>
            <person name="Lim S."/>
            <person name="Lee J."/>
            <person name="Roh S.H."/>
            <person name="Kang H."/>
            <person name="Ha J.M."/>
            <person name="Bae S."/>
            <person name="Jung H.Y."/>
            <person name="Kim M.K."/>
        </authorList>
    </citation>
    <scope>NUCLEOTIDE SEQUENCE [LARGE SCALE GENOMIC DNA]</scope>
    <source>
        <strain evidence="2 3">LCS9</strain>
    </source>
</reference>
<dbReference type="InterPro" id="IPR036873">
    <property type="entry name" value="Rhodanese-like_dom_sf"/>
</dbReference>
<dbReference type="AlphaFoldDB" id="A0A172U2X9"/>
<dbReference type="KEGG" id="fla:SY85_22890"/>
<keyword evidence="3" id="KW-1185">Reference proteome</keyword>
<reference evidence="3" key="1">
    <citation type="submission" date="2015-01" db="EMBL/GenBank/DDBJ databases">
        <title>Flavisolibacter sp./LCS9/ whole genome sequencing.</title>
        <authorList>
            <person name="Kim M.K."/>
            <person name="Srinivasan S."/>
            <person name="Lee J.-J."/>
        </authorList>
    </citation>
    <scope>NUCLEOTIDE SEQUENCE [LARGE SCALE GENOMIC DNA]</scope>
    <source>
        <strain evidence="3">LCS9</strain>
    </source>
</reference>
<protein>
    <recommendedName>
        <fullName evidence="1">Rhodanese domain-containing protein</fullName>
    </recommendedName>
</protein>
<dbReference type="PROSITE" id="PS50206">
    <property type="entry name" value="RHODANESE_3"/>
    <property type="match status" value="1"/>
</dbReference>
<dbReference type="InterPro" id="IPR050229">
    <property type="entry name" value="GlpE_sulfurtransferase"/>
</dbReference>
<dbReference type="STRING" id="1492898.SY85_22890"/>
<dbReference type="Proteomes" id="UP000077177">
    <property type="component" value="Chromosome"/>
</dbReference>
<organism evidence="2 3">
    <name type="scientific">Flavisolibacter tropicus</name>
    <dbReference type="NCBI Taxonomy" id="1492898"/>
    <lineage>
        <taxon>Bacteria</taxon>
        <taxon>Pseudomonadati</taxon>
        <taxon>Bacteroidota</taxon>
        <taxon>Chitinophagia</taxon>
        <taxon>Chitinophagales</taxon>
        <taxon>Chitinophagaceae</taxon>
        <taxon>Flavisolibacter</taxon>
    </lineage>
</organism>
<dbReference type="SMART" id="SM00450">
    <property type="entry name" value="RHOD"/>
    <property type="match status" value="1"/>
</dbReference>
<proteinExistence type="predicted"/>
<dbReference type="PANTHER" id="PTHR43031">
    <property type="entry name" value="FAD-DEPENDENT OXIDOREDUCTASE"/>
    <property type="match status" value="1"/>
</dbReference>
<gene>
    <name evidence="2" type="ORF">SY85_22890</name>
</gene>
<dbReference type="CDD" id="cd00158">
    <property type="entry name" value="RHOD"/>
    <property type="match status" value="1"/>
</dbReference>
<sequence>MHFEEIAPSTICSYIASHPDAILLDVRTNGEYEGTANPNYGTLKGAINIPIQELSQRLSELDKYKDKEILVYCSHSHRSPQAAYLLTQNGFIKVVNMAGGMSVVQDTTCKK</sequence>